<dbReference type="CDD" id="cd02525">
    <property type="entry name" value="Succinoglycan_BP_ExoA"/>
    <property type="match status" value="1"/>
</dbReference>
<evidence type="ECO:0000256" key="1">
    <source>
        <dbReference type="SAM" id="MobiDB-lite"/>
    </source>
</evidence>
<keyword evidence="2" id="KW-0472">Membrane</keyword>
<organism evidence="4 5">
    <name type="scientific">Cellulosimicrobium arenosum</name>
    <dbReference type="NCBI Taxonomy" id="2708133"/>
    <lineage>
        <taxon>Bacteria</taxon>
        <taxon>Bacillati</taxon>
        <taxon>Actinomycetota</taxon>
        <taxon>Actinomycetes</taxon>
        <taxon>Micrococcales</taxon>
        <taxon>Promicromonosporaceae</taxon>
        <taxon>Cellulosimicrobium</taxon>
    </lineage>
</organism>
<dbReference type="InterPro" id="IPR001173">
    <property type="entry name" value="Glyco_trans_2-like"/>
</dbReference>
<feature type="region of interest" description="Disordered" evidence="1">
    <location>
        <begin position="1"/>
        <end position="80"/>
    </location>
</feature>
<feature type="transmembrane region" description="Helical" evidence="2">
    <location>
        <begin position="326"/>
        <end position="347"/>
    </location>
</feature>
<evidence type="ECO:0000313" key="4">
    <source>
        <dbReference type="EMBL" id="MBD8078062.1"/>
    </source>
</evidence>
<feature type="compositionally biased region" description="Acidic residues" evidence="1">
    <location>
        <begin position="63"/>
        <end position="72"/>
    </location>
</feature>
<feature type="compositionally biased region" description="Low complexity" evidence="1">
    <location>
        <begin position="37"/>
        <end position="59"/>
    </location>
</feature>
<dbReference type="Proteomes" id="UP000610846">
    <property type="component" value="Unassembled WGS sequence"/>
</dbReference>
<keyword evidence="5" id="KW-1185">Reference proteome</keyword>
<protein>
    <submittedName>
        <fullName evidence="4">Glycosyltransferase family 2 protein</fullName>
    </submittedName>
</protein>
<dbReference type="InterPro" id="IPR029044">
    <property type="entry name" value="Nucleotide-diphossugar_trans"/>
</dbReference>
<name>A0A927G735_9MICO</name>
<accession>A0A927G735</accession>
<dbReference type="PANTHER" id="PTHR43685:SF14">
    <property type="entry name" value="GLYCOSYLTRANSFERASE 2-LIKE DOMAIN-CONTAINING PROTEIN"/>
    <property type="match status" value="1"/>
</dbReference>
<keyword evidence="2" id="KW-1133">Transmembrane helix</keyword>
<evidence type="ECO:0000313" key="5">
    <source>
        <dbReference type="Proteomes" id="UP000610846"/>
    </source>
</evidence>
<feature type="compositionally biased region" description="Low complexity" evidence="1">
    <location>
        <begin position="13"/>
        <end position="23"/>
    </location>
</feature>
<gene>
    <name evidence="4" type="ORF">IF651_03190</name>
</gene>
<dbReference type="RefSeq" id="WP_191827653.1">
    <property type="nucleotide sequence ID" value="NZ_JACYHB010000002.1"/>
</dbReference>
<feature type="transmembrane region" description="Helical" evidence="2">
    <location>
        <begin position="353"/>
        <end position="371"/>
    </location>
</feature>
<reference evidence="4" key="1">
    <citation type="journal article" date="2018" name="Curr. Microbiol.">
        <title>Cellulosimicrobium arenosum sp. nov., Isolated from Marine Sediment Sand.</title>
        <authorList>
            <person name="Oh M."/>
            <person name="Kim J.H."/>
            <person name="Yoon J.H."/>
            <person name="Schumann P."/>
            <person name="Kim W."/>
        </authorList>
    </citation>
    <scope>NUCLEOTIDE SEQUENCE</scope>
    <source>
        <strain evidence="4">KCTC 49039</strain>
    </source>
</reference>
<dbReference type="InterPro" id="IPR050834">
    <property type="entry name" value="Glycosyltransf_2"/>
</dbReference>
<reference evidence="4" key="2">
    <citation type="submission" date="2020-09" db="EMBL/GenBank/DDBJ databases">
        <authorList>
            <person name="Yu Y."/>
        </authorList>
    </citation>
    <scope>NUCLEOTIDE SEQUENCE</scope>
    <source>
        <strain evidence="4">KCTC 49039</strain>
    </source>
</reference>
<dbReference type="EMBL" id="JACYHB010000002">
    <property type="protein sequence ID" value="MBD8078062.1"/>
    <property type="molecule type" value="Genomic_DNA"/>
</dbReference>
<feature type="compositionally biased region" description="Basic and acidic residues" evidence="1">
    <location>
        <begin position="24"/>
        <end position="36"/>
    </location>
</feature>
<proteinExistence type="predicted"/>
<evidence type="ECO:0000256" key="2">
    <source>
        <dbReference type="SAM" id="Phobius"/>
    </source>
</evidence>
<feature type="transmembrane region" description="Helical" evidence="2">
    <location>
        <begin position="383"/>
        <end position="403"/>
    </location>
</feature>
<dbReference type="Gene3D" id="3.90.550.10">
    <property type="entry name" value="Spore Coat Polysaccharide Biosynthesis Protein SpsA, Chain A"/>
    <property type="match status" value="1"/>
</dbReference>
<feature type="domain" description="Glycosyltransferase 2-like" evidence="3">
    <location>
        <begin position="87"/>
        <end position="252"/>
    </location>
</feature>
<dbReference type="PANTHER" id="PTHR43685">
    <property type="entry name" value="GLYCOSYLTRANSFERASE"/>
    <property type="match status" value="1"/>
</dbReference>
<evidence type="ECO:0000259" key="3">
    <source>
        <dbReference type="Pfam" id="PF00535"/>
    </source>
</evidence>
<dbReference type="SUPFAM" id="SSF53448">
    <property type="entry name" value="Nucleotide-diphospho-sugar transferases"/>
    <property type="match status" value="1"/>
</dbReference>
<dbReference type="AlphaFoldDB" id="A0A927G735"/>
<dbReference type="Pfam" id="PF00535">
    <property type="entry name" value="Glycos_transf_2"/>
    <property type="match status" value="1"/>
</dbReference>
<comment type="caution">
    <text evidence="4">The sequence shown here is derived from an EMBL/GenBank/DDBJ whole genome shotgun (WGS) entry which is preliminary data.</text>
</comment>
<sequence>MTGIRAEPGGPRPTGTSAGGTTPAHHEQTARADVRRGAPGTSSPPGTAGAPGASGTEGTEGTEGTDDTDDTGSADGAGTARRLAGATVVAVVRDEEDHLDAMVRSALVQDYDGRLELVLAVGPSRDRTAQIARDWARRDGRITVVDNPTGGRSTGLNLAICAADPRTDVVIRVDGHAVLPVMYVRRAIRTLERTGAANVGGMMLPVGTTSTQRAVARAMRHPAGIGAAAFHTGGAEGEVATVYLGAFRRDALLAVGGYDETIVRGEDWELNRRLRSSGRGVWFDPALHVVYYPRSSLRDLGRQFWRTGMWRREIVRREPRTAGLRYLAPPALVLALALSVLTLVVGASLAAPWVRLGLAVPVLYALAVLVASWHASRRETLRIAALLPAVLVTMHLAWGAGFLRGVPRASRDEHRT</sequence>
<keyword evidence="2" id="KW-0812">Transmembrane</keyword>